<accession>A0ABV7R6D5</accession>
<dbReference type="InterPro" id="IPR002496">
    <property type="entry name" value="PRib_AMP_CycHydrolase_dom"/>
</dbReference>
<keyword evidence="7" id="KW-0479">Metal-binding</keyword>
<dbReference type="Proteomes" id="UP001595721">
    <property type="component" value="Unassembled WGS sequence"/>
</dbReference>
<dbReference type="EC" id="3.5.4.19" evidence="7"/>
<evidence type="ECO:0000256" key="2">
    <source>
        <dbReference type="ARBA" id="ARBA00005169"/>
    </source>
</evidence>
<dbReference type="HAMAP" id="MF_01021">
    <property type="entry name" value="HisI"/>
    <property type="match status" value="1"/>
</dbReference>
<keyword evidence="5 7" id="KW-0378">Hydrolase</keyword>
<gene>
    <name evidence="7 9" type="primary">hisI</name>
    <name evidence="9" type="ORF">ACFOMH_15540</name>
</gene>
<feature type="binding site" evidence="7">
    <location>
        <position position="80"/>
    </location>
    <ligand>
        <name>Mg(2+)</name>
        <dbReference type="ChEBI" id="CHEBI:18420"/>
    </ligand>
</feature>
<keyword evidence="4 7" id="KW-0028">Amino-acid biosynthesis</keyword>
<sequence>MFDPASLKYDANGLIPAIAQDHLTGEVLMMAWMNNESIQKTLETSRVTYWSRSRSSFWIKGETSGHIQKLIEMRVDCDRDCLLLLVDQAGPACHTNRRSCFYTALREGDEVIIMEPQNPSI</sequence>
<feature type="binding site" evidence="7">
    <location>
        <position position="76"/>
    </location>
    <ligand>
        <name>Mg(2+)</name>
        <dbReference type="ChEBI" id="CHEBI:18420"/>
    </ligand>
</feature>
<comment type="similarity">
    <text evidence="7">Belongs to the PRA-CH family.</text>
</comment>
<comment type="cofactor">
    <cofactor evidence="7">
        <name>Zn(2+)</name>
        <dbReference type="ChEBI" id="CHEBI:29105"/>
    </cofactor>
    <text evidence="7">Binds 1 zinc ion per subunit.</text>
</comment>
<evidence type="ECO:0000256" key="3">
    <source>
        <dbReference type="ARBA" id="ARBA00022490"/>
    </source>
</evidence>
<feature type="binding site" evidence="7">
    <location>
        <position position="93"/>
    </location>
    <ligand>
        <name>Zn(2+)</name>
        <dbReference type="ChEBI" id="CHEBI:29105"/>
        <note>ligand shared between dimeric partners</note>
    </ligand>
</feature>
<comment type="subcellular location">
    <subcellularLocation>
        <location evidence="7">Cytoplasm</location>
    </subcellularLocation>
</comment>
<feature type="domain" description="Phosphoribosyl-AMP cyclohydrolase" evidence="8">
    <location>
        <begin position="29"/>
        <end position="102"/>
    </location>
</feature>
<evidence type="ECO:0000313" key="9">
    <source>
        <dbReference type="EMBL" id="MFC3529590.1"/>
    </source>
</evidence>
<comment type="caution">
    <text evidence="9">The sequence shown here is derived from an EMBL/GenBank/DDBJ whole genome shotgun (WGS) entry which is preliminary data.</text>
</comment>
<dbReference type="PANTHER" id="PTHR42945">
    <property type="entry name" value="HISTIDINE BIOSYNTHESIS BIFUNCTIONAL PROTEIN"/>
    <property type="match status" value="1"/>
</dbReference>
<dbReference type="EMBL" id="JBHRXJ010000012">
    <property type="protein sequence ID" value="MFC3529590.1"/>
    <property type="molecule type" value="Genomic_DNA"/>
</dbReference>
<dbReference type="GO" id="GO:0004635">
    <property type="term" value="F:phosphoribosyl-AMP cyclohydrolase activity"/>
    <property type="evidence" value="ECO:0007669"/>
    <property type="project" value="UniProtKB-EC"/>
</dbReference>
<evidence type="ECO:0000256" key="5">
    <source>
        <dbReference type="ARBA" id="ARBA00022801"/>
    </source>
</evidence>
<feature type="binding site" evidence="7">
    <location>
        <position position="100"/>
    </location>
    <ligand>
        <name>Zn(2+)</name>
        <dbReference type="ChEBI" id="CHEBI:29105"/>
        <note>ligand shared between dimeric partners</note>
    </ligand>
</feature>
<evidence type="ECO:0000256" key="6">
    <source>
        <dbReference type="ARBA" id="ARBA00023102"/>
    </source>
</evidence>
<dbReference type="InterPro" id="IPR026660">
    <property type="entry name" value="PRA-CH"/>
</dbReference>
<feature type="binding site" evidence="7">
    <location>
        <position position="77"/>
    </location>
    <ligand>
        <name>Zn(2+)</name>
        <dbReference type="ChEBI" id="CHEBI:29105"/>
        <note>ligand shared between dimeric partners</note>
    </ligand>
</feature>
<comment type="function">
    <text evidence="7">Catalyzes the hydrolysis of the adenine ring of phosphoribosyl-AMP.</text>
</comment>
<keyword evidence="3 7" id="KW-0963">Cytoplasm</keyword>
<evidence type="ECO:0000256" key="1">
    <source>
        <dbReference type="ARBA" id="ARBA00000024"/>
    </source>
</evidence>
<evidence type="ECO:0000313" key="10">
    <source>
        <dbReference type="Proteomes" id="UP001595721"/>
    </source>
</evidence>
<name>A0ABV7R6D5_9RHOB</name>
<comment type="subunit">
    <text evidence="7">Homodimer.</text>
</comment>
<dbReference type="RefSeq" id="WP_377745604.1">
    <property type="nucleotide sequence ID" value="NZ_JBHRXJ010000012.1"/>
</dbReference>
<evidence type="ECO:0000259" key="8">
    <source>
        <dbReference type="Pfam" id="PF01502"/>
    </source>
</evidence>
<proteinExistence type="inferred from homology"/>
<reference evidence="10" key="1">
    <citation type="journal article" date="2019" name="Int. J. Syst. Evol. Microbiol.">
        <title>The Global Catalogue of Microorganisms (GCM) 10K type strain sequencing project: providing services to taxonomists for standard genome sequencing and annotation.</title>
        <authorList>
            <consortium name="The Broad Institute Genomics Platform"/>
            <consortium name="The Broad Institute Genome Sequencing Center for Infectious Disease"/>
            <person name="Wu L."/>
            <person name="Ma J."/>
        </authorList>
    </citation>
    <scope>NUCLEOTIDE SEQUENCE [LARGE SCALE GENOMIC DNA]</scope>
    <source>
        <strain evidence="10">KCTC 42899</strain>
    </source>
</reference>
<comment type="catalytic activity">
    <reaction evidence="1 7">
        <text>1-(5-phospho-beta-D-ribosyl)-5'-AMP + H2O = 1-(5-phospho-beta-D-ribosyl)-5-[(5-phospho-beta-D-ribosylamino)methylideneamino]imidazole-4-carboxamide</text>
        <dbReference type="Rhea" id="RHEA:20049"/>
        <dbReference type="ChEBI" id="CHEBI:15377"/>
        <dbReference type="ChEBI" id="CHEBI:58435"/>
        <dbReference type="ChEBI" id="CHEBI:59457"/>
        <dbReference type="EC" id="3.5.4.19"/>
    </reaction>
</comment>
<keyword evidence="7" id="KW-0862">Zinc</keyword>
<organism evidence="9 10">
    <name type="scientific">Paracoccus mangrovi</name>
    <dbReference type="NCBI Taxonomy" id="1715645"/>
    <lineage>
        <taxon>Bacteria</taxon>
        <taxon>Pseudomonadati</taxon>
        <taxon>Pseudomonadota</taxon>
        <taxon>Alphaproteobacteria</taxon>
        <taxon>Rhodobacterales</taxon>
        <taxon>Paracoccaceae</taxon>
        <taxon>Paracoccus</taxon>
    </lineage>
</organism>
<evidence type="ECO:0000256" key="7">
    <source>
        <dbReference type="HAMAP-Rule" id="MF_01021"/>
    </source>
</evidence>
<dbReference type="PANTHER" id="PTHR42945:SF1">
    <property type="entry name" value="HISTIDINE BIOSYNTHESIS BIFUNCTIONAL PROTEIN HIS7"/>
    <property type="match status" value="1"/>
</dbReference>
<comment type="pathway">
    <text evidence="2 7">Amino-acid biosynthesis; L-histidine biosynthesis; L-histidine from 5-phospho-alpha-D-ribose 1-diphosphate: step 3/9.</text>
</comment>
<keyword evidence="7" id="KW-0460">Magnesium</keyword>
<keyword evidence="6 7" id="KW-0368">Histidine biosynthesis</keyword>
<dbReference type="SUPFAM" id="SSF141734">
    <property type="entry name" value="HisI-like"/>
    <property type="match status" value="1"/>
</dbReference>
<dbReference type="NCBIfam" id="NF000768">
    <property type="entry name" value="PRK00051.1"/>
    <property type="match status" value="1"/>
</dbReference>
<protein>
    <recommendedName>
        <fullName evidence="7">Phosphoribosyl-AMP cyclohydrolase</fullName>
        <shortName evidence="7">PRA-CH</shortName>
        <ecNumber evidence="7">3.5.4.19</ecNumber>
    </recommendedName>
</protein>
<dbReference type="Pfam" id="PF01502">
    <property type="entry name" value="PRA-CH"/>
    <property type="match status" value="1"/>
</dbReference>
<keyword evidence="10" id="KW-1185">Reference proteome</keyword>
<feature type="binding site" evidence="7">
    <location>
        <position position="78"/>
    </location>
    <ligand>
        <name>Mg(2+)</name>
        <dbReference type="ChEBI" id="CHEBI:18420"/>
    </ligand>
</feature>
<dbReference type="InterPro" id="IPR038019">
    <property type="entry name" value="PRib_AMP_CycHydrolase_sf"/>
</dbReference>
<dbReference type="Gene3D" id="3.10.20.810">
    <property type="entry name" value="Phosphoribosyl-AMP cyclohydrolase"/>
    <property type="match status" value="1"/>
</dbReference>
<evidence type="ECO:0000256" key="4">
    <source>
        <dbReference type="ARBA" id="ARBA00022605"/>
    </source>
</evidence>
<comment type="cofactor">
    <cofactor evidence="7">
        <name>Mg(2+)</name>
        <dbReference type="ChEBI" id="CHEBI:18420"/>
    </cofactor>
    <text evidence="7">Binds 1 Mg(2+) ion per subunit.</text>
</comment>